<accession>A0A5J4Z0E7</accession>
<evidence type="ECO:0000256" key="3">
    <source>
        <dbReference type="PROSITE-ProRule" id="PRU00023"/>
    </source>
</evidence>
<reference evidence="5" key="1">
    <citation type="journal article" date="2019" name="Nat. Commun.">
        <title>Expansion of phycobilisome linker gene families in mesophilic red algae.</title>
        <authorList>
            <person name="Lee J."/>
            <person name="Kim D."/>
            <person name="Bhattacharya D."/>
            <person name="Yoon H.S."/>
        </authorList>
    </citation>
    <scope>NUCLEOTIDE SEQUENCE [LARGE SCALE GENOMIC DNA]</scope>
    <source>
        <strain evidence="5">CCMP 1328</strain>
    </source>
</reference>
<comment type="caution">
    <text evidence="4">The sequence shown here is derived from an EMBL/GenBank/DDBJ whole genome shotgun (WGS) entry which is preliminary data.</text>
</comment>
<evidence type="ECO:0000256" key="1">
    <source>
        <dbReference type="ARBA" id="ARBA00022737"/>
    </source>
</evidence>
<evidence type="ECO:0000256" key="2">
    <source>
        <dbReference type="ARBA" id="ARBA00023043"/>
    </source>
</evidence>
<dbReference type="Gene3D" id="1.25.40.20">
    <property type="entry name" value="Ankyrin repeat-containing domain"/>
    <property type="match status" value="2"/>
</dbReference>
<dbReference type="PANTHER" id="PTHR24198:SF165">
    <property type="entry name" value="ANKYRIN REPEAT-CONTAINING PROTEIN-RELATED"/>
    <property type="match status" value="1"/>
</dbReference>
<dbReference type="InterPro" id="IPR002110">
    <property type="entry name" value="Ankyrin_rpt"/>
</dbReference>
<evidence type="ECO:0000313" key="4">
    <source>
        <dbReference type="EMBL" id="KAA8496818.1"/>
    </source>
</evidence>
<dbReference type="SMART" id="SM00248">
    <property type="entry name" value="ANK"/>
    <property type="match status" value="4"/>
</dbReference>
<dbReference type="PROSITE" id="PS50088">
    <property type="entry name" value="ANK_REPEAT"/>
    <property type="match status" value="2"/>
</dbReference>
<sequence>MSKRARSTRHSDSELLDRLEQNVRSGNVEQVRTSVREYGVDVDALLGAYGGCPALGVAATQGQIQVMRTLLDELGADVNAMNRRGSTALMLAALTRNAECVEYLLKSQLVDVNHVNQAGCTALMYAVMHVSEEIVHSLLMRGARADVGDAPLLWSLKHCAGSSCPRIAQQLLQAGHADPDARDTEGMSCLIAAASSADVLGMKDLILYGADVNYEWGEGMRTCLTVLGRNDPDALEELLVLFARRISPRQCRVLFTLRQY</sequence>
<name>A0A5J4Z0E7_PORPP</name>
<keyword evidence="5" id="KW-1185">Reference proteome</keyword>
<evidence type="ECO:0000313" key="5">
    <source>
        <dbReference type="Proteomes" id="UP000324585"/>
    </source>
</evidence>
<organism evidence="4 5">
    <name type="scientific">Porphyridium purpureum</name>
    <name type="common">Red alga</name>
    <name type="synonym">Porphyridium cruentum</name>
    <dbReference type="NCBI Taxonomy" id="35688"/>
    <lineage>
        <taxon>Eukaryota</taxon>
        <taxon>Rhodophyta</taxon>
        <taxon>Bangiophyceae</taxon>
        <taxon>Porphyridiales</taxon>
        <taxon>Porphyridiaceae</taxon>
        <taxon>Porphyridium</taxon>
    </lineage>
</organism>
<gene>
    <name evidence="4" type="ORF">FVE85_0547</name>
</gene>
<dbReference type="SUPFAM" id="SSF48403">
    <property type="entry name" value="Ankyrin repeat"/>
    <property type="match status" value="1"/>
</dbReference>
<dbReference type="Proteomes" id="UP000324585">
    <property type="component" value="Unassembled WGS sequence"/>
</dbReference>
<proteinExistence type="predicted"/>
<dbReference type="OMA" id="RISPRQC"/>
<dbReference type="AlphaFoldDB" id="A0A5J4Z0E7"/>
<dbReference type="EMBL" id="VRMN01000002">
    <property type="protein sequence ID" value="KAA8496818.1"/>
    <property type="molecule type" value="Genomic_DNA"/>
</dbReference>
<dbReference type="InterPro" id="IPR036770">
    <property type="entry name" value="Ankyrin_rpt-contain_sf"/>
</dbReference>
<keyword evidence="2 3" id="KW-0040">ANK repeat</keyword>
<dbReference type="Pfam" id="PF12796">
    <property type="entry name" value="Ank_2"/>
    <property type="match status" value="1"/>
</dbReference>
<dbReference type="PANTHER" id="PTHR24198">
    <property type="entry name" value="ANKYRIN REPEAT AND PROTEIN KINASE DOMAIN-CONTAINING PROTEIN"/>
    <property type="match status" value="1"/>
</dbReference>
<feature type="repeat" description="ANK" evidence="3">
    <location>
        <begin position="50"/>
        <end position="83"/>
    </location>
</feature>
<keyword evidence="1" id="KW-0677">Repeat</keyword>
<protein>
    <submittedName>
        <fullName evidence="4">Putative ankyrin repeat protein L93</fullName>
    </submittedName>
</protein>
<dbReference type="OrthoDB" id="5670at2759"/>
<feature type="repeat" description="ANK" evidence="3">
    <location>
        <begin position="118"/>
        <end position="150"/>
    </location>
</feature>